<dbReference type="Proteomes" id="UP001597045">
    <property type="component" value="Unassembled WGS sequence"/>
</dbReference>
<proteinExistence type="predicted"/>
<name>A0ABW3MEV2_9PSEU</name>
<protein>
    <submittedName>
        <fullName evidence="1">Uncharacterized protein</fullName>
    </submittedName>
</protein>
<comment type="caution">
    <text evidence="1">The sequence shown here is derived from an EMBL/GenBank/DDBJ whole genome shotgun (WGS) entry which is preliminary data.</text>
</comment>
<dbReference type="EMBL" id="JBHTIS010001642">
    <property type="protein sequence ID" value="MFD1048517.1"/>
    <property type="molecule type" value="Genomic_DNA"/>
</dbReference>
<reference evidence="2" key="1">
    <citation type="journal article" date="2019" name="Int. J. Syst. Evol. Microbiol.">
        <title>The Global Catalogue of Microorganisms (GCM) 10K type strain sequencing project: providing services to taxonomists for standard genome sequencing and annotation.</title>
        <authorList>
            <consortium name="The Broad Institute Genomics Platform"/>
            <consortium name="The Broad Institute Genome Sequencing Center for Infectious Disease"/>
            <person name="Wu L."/>
            <person name="Ma J."/>
        </authorList>
    </citation>
    <scope>NUCLEOTIDE SEQUENCE [LARGE SCALE GENOMIC DNA]</scope>
    <source>
        <strain evidence="2">JCM 31486</strain>
    </source>
</reference>
<sequence>MDDYRLTRLEAERSFVTQLIESLAGDDYQQAWTEFFGGKS</sequence>
<keyword evidence="2" id="KW-1185">Reference proteome</keyword>
<gene>
    <name evidence="1" type="ORF">ACFQ1S_24790</name>
</gene>
<evidence type="ECO:0000313" key="1">
    <source>
        <dbReference type="EMBL" id="MFD1048517.1"/>
    </source>
</evidence>
<accession>A0ABW3MEV2</accession>
<evidence type="ECO:0000313" key="2">
    <source>
        <dbReference type="Proteomes" id="UP001597045"/>
    </source>
</evidence>
<organism evidence="1 2">
    <name type="scientific">Kibdelosporangium lantanae</name>
    <dbReference type="NCBI Taxonomy" id="1497396"/>
    <lineage>
        <taxon>Bacteria</taxon>
        <taxon>Bacillati</taxon>
        <taxon>Actinomycetota</taxon>
        <taxon>Actinomycetes</taxon>
        <taxon>Pseudonocardiales</taxon>
        <taxon>Pseudonocardiaceae</taxon>
        <taxon>Kibdelosporangium</taxon>
    </lineage>
</organism>